<evidence type="ECO:0000256" key="7">
    <source>
        <dbReference type="SAM" id="Coils"/>
    </source>
</evidence>
<dbReference type="CDD" id="cd19769">
    <property type="entry name" value="Bbox2_TRIM16-like"/>
    <property type="match status" value="1"/>
</dbReference>
<feature type="domain" description="RING-type" evidence="9">
    <location>
        <begin position="7"/>
        <end position="52"/>
    </location>
</feature>
<feature type="coiled-coil region" evidence="7">
    <location>
        <begin position="132"/>
        <end position="173"/>
    </location>
</feature>
<dbReference type="Gene3D" id="3.30.160.60">
    <property type="entry name" value="Classic Zinc Finger"/>
    <property type="match status" value="1"/>
</dbReference>
<dbReference type="Pfam" id="PF14634">
    <property type="entry name" value="zf-RING_5"/>
    <property type="match status" value="1"/>
</dbReference>
<feature type="compositionally biased region" description="Polar residues" evidence="8">
    <location>
        <begin position="375"/>
        <end position="386"/>
    </location>
</feature>
<evidence type="ECO:0000256" key="8">
    <source>
        <dbReference type="SAM" id="MobiDB-lite"/>
    </source>
</evidence>
<dbReference type="Pfam" id="PF00643">
    <property type="entry name" value="zf-B_box"/>
    <property type="match status" value="1"/>
</dbReference>
<keyword evidence="1" id="KW-0880">Kelch repeat</keyword>
<proteinExistence type="predicted"/>
<dbReference type="Pfam" id="PF24681">
    <property type="entry name" value="Kelch_KLHDC2_KLHL20_DRC7"/>
    <property type="match status" value="1"/>
</dbReference>
<accession>A0AAD1X542</accession>
<evidence type="ECO:0000256" key="4">
    <source>
        <dbReference type="ARBA" id="ARBA00022771"/>
    </source>
</evidence>
<keyword evidence="12" id="KW-1185">Reference proteome</keyword>
<keyword evidence="3" id="KW-0677">Repeat</keyword>
<dbReference type="SUPFAM" id="SSF57850">
    <property type="entry name" value="RING/U-box"/>
    <property type="match status" value="1"/>
</dbReference>
<dbReference type="PROSITE" id="PS00518">
    <property type="entry name" value="ZF_RING_1"/>
    <property type="match status" value="1"/>
</dbReference>
<evidence type="ECO:0000256" key="6">
    <source>
        <dbReference type="PROSITE-ProRule" id="PRU00024"/>
    </source>
</evidence>
<dbReference type="InterPro" id="IPR015915">
    <property type="entry name" value="Kelch-typ_b-propeller"/>
</dbReference>
<keyword evidence="7" id="KW-0175">Coiled coil</keyword>
<dbReference type="InterPro" id="IPR000315">
    <property type="entry name" value="Znf_B-box"/>
</dbReference>
<dbReference type="Proteomes" id="UP001295684">
    <property type="component" value="Unassembled WGS sequence"/>
</dbReference>
<dbReference type="GO" id="GO:0008270">
    <property type="term" value="F:zinc ion binding"/>
    <property type="evidence" value="ECO:0007669"/>
    <property type="project" value="UniProtKB-KW"/>
</dbReference>
<dbReference type="InterPro" id="IPR013083">
    <property type="entry name" value="Znf_RING/FYVE/PHD"/>
</dbReference>
<reference evidence="11" key="1">
    <citation type="submission" date="2023-07" db="EMBL/GenBank/DDBJ databases">
        <authorList>
            <consortium name="AG Swart"/>
            <person name="Singh M."/>
            <person name="Singh A."/>
            <person name="Seah K."/>
            <person name="Emmerich C."/>
        </authorList>
    </citation>
    <scope>NUCLEOTIDE SEQUENCE</scope>
    <source>
        <strain evidence="11">DP1</strain>
    </source>
</reference>
<dbReference type="SMART" id="SM00336">
    <property type="entry name" value="BBOX"/>
    <property type="match status" value="1"/>
</dbReference>
<feature type="region of interest" description="Disordered" evidence="8">
    <location>
        <begin position="327"/>
        <end position="411"/>
    </location>
</feature>
<dbReference type="PROSITE" id="PS50089">
    <property type="entry name" value="ZF_RING_2"/>
    <property type="match status" value="1"/>
</dbReference>
<dbReference type="SMART" id="SM00612">
    <property type="entry name" value="Kelch"/>
    <property type="match status" value="3"/>
</dbReference>
<feature type="domain" description="B box-type" evidence="10">
    <location>
        <begin position="87"/>
        <end position="128"/>
    </location>
</feature>
<evidence type="ECO:0008006" key="13">
    <source>
        <dbReference type="Google" id="ProtNLM"/>
    </source>
</evidence>
<dbReference type="PROSITE" id="PS50119">
    <property type="entry name" value="ZF_BBOX"/>
    <property type="match status" value="1"/>
</dbReference>
<evidence type="ECO:0000256" key="3">
    <source>
        <dbReference type="ARBA" id="ARBA00022737"/>
    </source>
</evidence>
<dbReference type="InterPro" id="IPR001841">
    <property type="entry name" value="Znf_RING"/>
</dbReference>
<evidence type="ECO:0000259" key="10">
    <source>
        <dbReference type="PROSITE" id="PS50119"/>
    </source>
</evidence>
<evidence type="ECO:0000256" key="5">
    <source>
        <dbReference type="ARBA" id="ARBA00022833"/>
    </source>
</evidence>
<dbReference type="InterPro" id="IPR017907">
    <property type="entry name" value="Znf_RING_CS"/>
</dbReference>
<feature type="compositionally biased region" description="Polar residues" evidence="8">
    <location>
        <begin position="327"/>
        <end position="340"/>
    </location>
</feature>
<dbReference type="SMART" id="SM00184">
    <property type="entry name" value="RING"/>
    <property type="match status" value="1"/>
</dbReference>
<evidence type="ECO:0000313" key="11">
    <source>
        <dbReference type="EMBL" id="CAI2359117.1"/>
    </source>
</evidence>
<keyword evidence="4 6" id="KW-0863">Zinc-finger</keyword>
<dbReference type="PANTHER" id="PTHR46260:SF3">
    <property type="entry name" value="RING-TYPE DOMAIN-CONTAINING PROTEIN"/>
    <property type="match status" value="1"/>
</dbReference>
<organism evidence="11 12">
    <name type="scientific">Euplotes crassus</name>
    <dbReference type="NCBI Taxonomy" id="5936"/>
    <lineage>
        <taxon>Eukaryota</taxon>
        <taxon>Sar</taxon>
        <taxon>Alveolata</taxon>
        <taxon>Ciliophora</taxon>
        <taxon>Intramacronucleata</taxon>
        <taxon>Spirotrichea</taxon>
        <taxon>Hypotrichia</taxon>
        <taxon>Euplotida</taxon>
        <taxon>Euplotidae</taxon>
        <taxon>Moneuplotes</taxon>
    </lineage>
</organism>
<sequence>MNYLLSCDRCQNDFDEEERIPMILSECGHTFCAVCLKEILHEEEEKICPECTSPFRETDEAQFRQNIKILKFMRERGEKEYAMDQMEDTIECTKHLRKPIEYFCKTCSTSVCVKCIYDDHNGHHLMPIEEMSASLLQNVNDLEKMLNNTKRLIIENENLIEQVKEELSRLMDQQVKNINQGFNDLIRKLEEKKHEIILEFEKKFKKEEQKFISKQNQIRQDTEEIASIELILKELKQFTETNNDAQILQKIHDVTTFLHKSFTDLDIITKKQIYQKSEIFIDPNFKPLSLNVKKALDIVKKFEMVLPSINQKVKNQESAMINSMSMNPLYGRQSSRSQNPGMEGPDDSMNPADQTEQVGTSTGRNVNMMPMSMSGRGSQAPSSMRQQRPPMDYSGAEETVPRPQEADDNEENKEAGVLTCFGDANEILQYTLGRFTWSKMKYENNAAYSGSLKYISCCAAPDGRIYLIGGVLISNNHPSSTCYEVNASRVQKNVKKRNMQVKRYAHSAIFLNGYAYAIGGFSHRDIPNESPVTLASAERFSIHENKWYYVTSMNEARAFAGSCKIDNQYIYMFGGLHDYQVLNNIEKYDIITDTWVSLYYKLPIPLAKLGTCTIDKDTILIAGGITADFDTSSACYALSLKTIKWNMKQSMKTPKLLSPGLFHSNGWIYTIGGNKKGKCERYNIESNYWELIPSYIEISDYIDLFNWTMTVT</sequence>
<evidence type="ECO:0000259" key="9">
    <source>
        <dbReference type="PROSITE" id="PS50089"/>
    </source>
</evidence>
<evidence type="ECO:0000313" key="12">
    <source>
        <dbReference type="Proteomes" id="UP001295684"/>
    </source>
</evidence>
<dbReference type="PANTHER" id="PTHR46260">
    <property type="entry name" value="RING-TYPE DOMAIN-CONTAINING PROTEIN"/>
    <property type="match status" value="1"/>
</dbReference>
<name>A0AAD1X542_EUPCR</name>
<evidence type="ECO:0000256" key="1">
    <source>
        <dbReference type="ARBA" id="ARBA00022441"/>
    </source>
</evidence>
<dbReference type="EMBL" id="CAMPGE010000372">
    <property type="protein sequence ID" value="CAI2359117.1"/>
    <property type="molecule type" value="Genomic_DNA"/>
</dbReference>
<dbReference type="InterPro" id="IPR051746">
    <property type="entry name" value="Kelch_domain_containing_8"/>
</dbReference>
<feature type="compositionally biased region" description="Polar residues" evidence="8">
    <location>
        <begin position="351"/>
        <end position="365"/>
    </location>
</feature>
<dbReference type="Gene3D" id="3.30.40.10">
    <property type="entry name" value="Zinc/RING finger domain, C3HC4 (zinc finger)"/>
    <property type="match status" value="1"/>
</dbReference>
<gene>
    <name evidence="11" type="ORF">ECRASSUSDP1_LOCUS402</name>
</gene>
<dbReference type="SUPFAM" id="SSF57845">
    <property type="entry name" value="B-box zinc-binding domain"/>
    <property type="match status" value="1"/>
</dbReference>
<evidence type="ECO:0000256" key="2">
    <source>
        <dbReference type="ARBA" id="ARBA00022723"/>
    </source>
</evidence>
<dbReference type="SUPFAM" id="SSF117281">
    <property type="entry name" value="Kelch motif"/>
    <property type="match status" value="1"/>
</dbReference>
<dbReference type="Gene3D" id="2.120.10.80">
    <property type="entry name" value="Kelch-type beta propeller"/>
    <property type="match status" value="1"/>
</dbReference>
<protein>
    <recommendedName>
        <fullName evidence="13">Kelch motif family protein</fullName>
    </recommendedName>
</protein>
<dbReference type="InterPro" id="IPR006652">
    <property type="entry name" value="Kelch_1"/>
</dbReference>
<comment type="caution">
    <text evidence="11">The sequence shown here is derived from an EMBL/GenBank/DDBJ whole genome shotgun (WGS) entry which is preliminary data.</text>
</comment>
<keyword evidence="5" id="KW-0862">Zinc</keyword>
<keyword evidence="2" id="KW-0479">Metal-binding</keyword>
<dbReference type="AlphaFoldDB" id="A0AAD1X542"/>